<keyword evidence="3" id="KW-1185">Reference proteome</keyword>
<comment type="caution">
    <text evidence="2">The sequence shown here is derived from an EMBL/GenBank/DDBJ whole genome shotgun (WGS) entry which is preliminary data.</text>
</comment>
<dbReference type="AlphaFoldDB" id="A0A090Q4H2"/>
<name>A0A090Q4H2_9FLAO</name>
<evidence type="ECO:0000313" key="3">
    <source>
        <dbReference type="Proteomes" id="UP000029221"/>
    </source>
</evidence>
<dbReference type="Gene3D" id="3.30.950.30">
    <property type="entry name" value="Schlafen, AAA domain"/>
    <property type="match status" value="1"/>
</dbReference>
<dbReference type="InterPro" id="IPR007421">
    <property type="entry name" value="Schlafen_AlbA_2_dom"/>
</dbReference>
<dbReference type="eggNOG" id="COG2865">
    <property type="taxonomic scope" value="Bacteria"/>
</dbReference>
<reference evidence="2" key="1">
    <citation type="journal article" date="2014" name="Genome Announc.">
        <title>Draft Genome Sequences of Marine Flavobacterium Nonlabens Strains NR17, NR24, NR27, NR32, NR33, and Ara13.</title>
        <authorList>
            <person name="Nakanishi M."/>
            <person name="Meirelles P."/>
            <person name="Suzuki R."/>
            <person name="Takatani N."/>
            <person name="Mino S."/>
            <person name="Suda W."/>
            <person name="Oshima K."/>
            <person name="Hattori M."/>
            <person name="Ohkuma M."/>
            <person name="Hosokawa M."/>
            <person name="Miyashita K."/>
            <person name="Thompson F.L."/>
            <person name="Niwa A."/>
            <person name="Sawabe T."/>
            <person name="Sawabe T."/>
        </authorList>
    </citation>
    <scope>NUCLEOTIDE SEQUENCE [LARGE SCALE GENOMIC DNA]</scope>
    <source>
        <strain evidence="2">JCM 19294</strain>
    </source>
</reference>
<proteinExistence type="predicted"/>
<dbReference type="Proteomes" id="UP000029221">
    <property type="component" value="Unassembled WGS sequence"/>
</dbReference>
<sequence>MTEILTNDWLENFFEVADEENILKRRESHCIEFKSKFDWSSEKARSNYCKSLCAFSNNKGGALIFGVENQPHKIVGINNFEDVDDADITNYINEIFTPSIHFERKTFEFRGMTIGILYAFKNKNRPIICNKDSSKTNSSDVYYRYGAKSTKIKAGDLIKLIEEVRKEESDRWMKLLDNIGKIGIENTHLLNSSSGEIVSENNTFLLDEKLLDQIKIVDRYSIQEDGQPAVKIIGDIPELARVIKTNTNIYEEDIYKSYLKEERLVSDEDLLKFICQKNTPYYPFYFLLKRMNLDKEQAIKFLEDIKIRGSVRQSLINRIKNDKKSKDYKNRFSLSTRSRYGPKRQVYLDKIKISEDFELENEDDSKRVLESVFRLENGQFEFEFIKDKLFSIFEDYYPFKINGLNYLFRDAITYLDYLENKPAGNNG</sequence>
<evidence type="ECO:0000313" key="2">
    <source>
        <dbReference type="EMBL" id="GAK97900.1"/>
    </source>
</evidence>
<dbReference type="Pfam" id="PF04326">
    <property type="entry name" value="SLFN_AlbA_2"/>
    <property type="match status" value="1"/>
</dbReference>
<gene>
    <name evidence="2" type="ORF">JCM19294_1522</name>
</gene>
<accession>A0A090Q4H2</accession>
<organism evidence="2 3">
    <name type="scientific">Nonlabens tegetincola</name>
    <dbReference type="NCBI Taxonomy" id="323273"/>
    <lineage>
        <taxon>Bacteria</taxon>
        <taxon>Pseudomonadati</taxon>
        <taxon>Bacteroidota</taxon>
        <taxon>Flavobacteriia</taxon>
        <taxon>Flavobacteriales</taxon>
        <taxon>Flavobacteriaceae</taxon>
        <taxon>Nonlabens</taxon>
    </lineage>
</organism>
<dbReference type="RefSeq" id="WP_042279807.1">
    <property type="nucleotide sequence ID" value="NZ_BBML01000008.1"/>
</dbReference>
<dbReference type="InterPro" id="IPR038461">
    <property type="entry name" value="Schlafen_AlbA_2_dom_sf"/>
</dbReference>
<feature type="domain" description="Schlafen AlbA-2" evidence="1">
    <location>
        <begin position="27"/>
        <end position="152"/>
    </location>
</feature>
<protein>
    <submittedName>
        <fullName evidence="2">Unique hypothetical</fullName>
    </submittedName>
</protein>
<dbReference type="EMBL" id="BBML01000008">
    <property type="protein sequence ID" value="GAK97900.1"/>
    <property type="molecule type" value="Genomic_DNA"/>
</dbReference>
<dbReference type="PANTHER" id="PTHR30595">
    <property type="entry name" value="GLPR-RELATED TRANSCRIPTIONAL REPRESSOR"/>
    <property type="match status" value="1"/>
</dbReference>
<evidence type="ECO:0000259" key="1">
    <source>
        <dbReference type="Pfam" id="PF04326"/>
    </source>
</evidence>
<dbReference type="PANTHER" id="PTHR30595:SF6">
    <property type="entry name" value="SCHLAFEN ALBA-2 DOMAIN-CONTAINING PROTEIN"/>
    <property type="match status" value="1"/>
</dbReference>